<comment type="caution">
    <text evidence="4">The sequence shown here is derived from an EMBL/GenBank/DDBJ whole genome shotgun (WGS) entry which is preliminary data.</text>
</comment>
<name>A0AAD6DUA2_9EURO</name>
<feature type="domain" description="Beta-lactamase-related" evidence="2">
    <location>
        <begin position="49"/>
        <end position="389"/>
    </location>
</feature>
<sequence length="556" mass="62139">MALPSFEANDQTHLSRPIRSSSRCVSLDLISSTHRLTMPSEQSPFDDGFDTLVKEQLEKWKVPGLSIAIIHGPNTYTKAYGKAELLDHSTGRPSREMTTDALFATCSTTKAFTGATTSIAIQDSKATESPIDWHTPVASLIPEDFILENDYATKNITLEDALSHRSGMPEHNWTLALFSKKGPTPGSIVRAMRHMPLATPPRTKYHYSNYMYIAVSHALEQHTGERLGAFMKKRIWDPLGMSETFFSPGEAKANPATATKLVQAYKWVPTKEGGRFIPQPEHDWPANSGAGAIVSNVLDYSHWVRELIERTGPLKGHDSLTDPRTIYFQDDDLNLPAPYHAYALGWVVDNYRGQHLYSHGGGWPGYASWVGFVPEKKFGFVVMGNSFSARYAAFRLVTYLLDRQLGLSDDPTYEGQVAGCIERQTETWESSLRNEIMEDSKERLFASLPDRPLPSALHISEYTGTYRHPTGATFTIQIINDRLEADLRDRVIPSELSLVHASGEFFVGRIHNAGLDLVSPFSVEFYIDAAGIAQRVGLLLEPAMKEGKLWFDRCSY</sequence>
<dbReference type="Pfam" id="PF00144">
    <property type="entry name" value="Beta-lactamase"/>
    <property type="match status" value="1"/>
</dbReference>
<accession>A0AAD6DUA2</accession>
<evidence type="ECO:0008006" key="6">
    <source>
        <dbReference type="Google" id="ProtNLM"/>
    </source>
</evidence>
<dbReference type="AlphaFoldDB" id="A0AAD6DUA2"/>
<dbReference type="Pfam" id="PF11954">
    <property type="entry name" value="DUF3471"/>
    <property type="match status" value="1"/>
</dbReference>
<dbReference type="PANTHER" id="PTHR46825">
    <property type="entry name" value="D-ALANYL-D-ALANINE-CARBOXYPEPTIDASE/ENDOPEPTIDASE AMPH"/>
    <property type="match status" value="1"/>
</dbReference>
<evidence type="ECO:0000259" key="2">
    <source>
        <dbReference type="Pfam" id="PF00144"/>
    </source>
</evidence>
<organism evidence="4 5">
    <name type="scientific">Penicillium hordei</name>
    <dbReference type="NCBI Taxonomy" id="40994"/>
    <lineage>
        <taxon>Eukaryota</taxon>
        <taxon>Fungi</taxon>
        <taxon>Dikarya</taxon>
        <taxon>Ascomycota</taxon>
        <taxon>Pezizomycotina</taxon>
        <taxon>Eurotiomycetes</taxon>
        <taxon>Eurotiomycetidae</taxon>
        <taxon>Eurotiales</taxon>
        <taxon>Aspergillaceae</taxon>
        <taxon>Penicillium</taxon>
    </lineage>
</organism>
<evidence type="ECO:0000256" key="1">
    <source>
        <dbReference type="ARBA" id="ARBA00038215"/>
    </source>
</evidence>
<keyword evidence="5" id="KW-1185">Reference proteome</keyword>
<dbReference type="PANTHER" id="PTHR46825:SF9">
    <property type="entry name" value="BETA-LACTAMASE-RELATED DOMAIN-CONTAINING PROTEIN"/>
    <property type="match status" value="1"/>
</dbReference>
<comment type="similarity">
    <text evidence="1">Belongs to the peptidase S12 family.</text>
</comment>
<dbReference type="Gene3D" id="3.40.710.10">
    <property type="entry name" value="DD-peptidase/beta-lactamase superfamily"/>
    <property type="match status" value="1"/>
</dbReference>
<dbReference type="InterPro" id="IPR012338">
    <property type="entry name" value="Beta-lactam/transpept-like"/>
</dbReference>
<dbReference type="RefSeq" id="XP_056749210.1">
    <property type="nucleotide sequence ID" value="XM_056900542.1"/>
</dbReference>
<dbReference type="InterPro" id="IPR021860">
    <property type="entry name" value="Peptidase_S12_Pab87-rel_C"/>
</dbReference>
<dbReference type="InterPro" id="IPR001466">
    <property type="entry name" value="Beta-lactam-related"/>
</dbReference>
<feature type="domain" description="Peptidase S12 Pab87-related C-terminal" evidence="3">
    <location>
        <begin position="451"/>
        <end position="553"/>
    </location>
</feature>
<evidence type="ECO:0000313" key="5">
    <source>
        <dbReference type="Proteomes" id="UP001213799"/>
    </source>
</evidence>
<protein>
    <recommendedName>
        <fullName evidence="6">Beta-lactamase/transpeptidase-like protein</fullName>
    </recommendedName>
</protein>
<evidence type="ECO:0000313" key="4">
    <source>
        <dbReference type="EMBL" id="KAJ5592584.1"/>
    </source>
</evidence>
<proteinExistence type="inferred from homology"/>
<reference evidence="4" key="1">
    <citation type="journal article" date="2023" name="IMA Fungus">
        <title>Comparative genomic study of the Penicillium genus elucidates a diverse pangenome and 15 lateral gene transfer events.</title>
        <authorList>
            <person name="Petersen C."/>
            <person name="Sorensen T."/>
            <person name="Nielsen M.R."/>
            <person name="Sondergaard T.E."/>
            <person name="Sorensen J.L."/>
            <person name="Fitzpatrick D.A."/>
            <person name="Frisvad J.C."/>
            <person name="Nielsen K.L."/>
        </authorList>
    </citation>
    <scope>NUCLEOTIDE SEQUENCE</scope>
    <source>
        <strain evidence="4">IBT 12815</strain>
    </source>
</reference>
<dbReference type="InterPro" id="IPR050491">
    <property type="entry name" value="AmpC-like"/>
</dbReference>
<gene>
    <name evidence="4" type="ORF">N7537_009488</name>
</gene>
<reference evidence="4" key="2">
    <citation type="submission" date="2023-01" db="EMBL/GenBank/DDBJ databases">
        <authorList>
            <person name="Petersen C."/>
        </authorList>
    </citation>
    <scope>NUCLEOTIDE SEQUENCE</scope>
    <source>
        <strain evidence="4">IBT 12815</strain>
    </source>
</reference>
<dbReference type="Proteomes" id="UP001213799">
    <property type="component" value="Unassembled WGS sequence"/>
</dbReference>
<dbReference type="GeneID" id="81590784"/>
<dbReference type="EMBL" id="JAQJAE010000005">
    <property type="protein sequence ID" value="KAJ5592584.1"/>
    <property type="molecule type" value="Genomic_DNA"/>
</dbReference>
<evidence type="ECO:0000259" key="3">
    <source>
        <dbReference type="Pfam" id="PF11954"/>
    </source>
</evidence>
<dbReference type="SUPFAM" id="SSF56601">
    <property type="entry name" value="beta-lactamase/transpeptidase-like"/>
    <property type="match status" value="1"/>
</dbReference>